<evidence type="ECO:0000256" key="3">
    <source>
        <dbReference type="ARBA" id="ARBA00022989"/>
    </source>
</evidence>
<dbReference type="InterPro" id="IPR037185">
    <property type="entry name" value="EmrE-like"/>
</dbReference>
<evidence type="ECO:0000256" key="2">
    <source>
        <dbReference type="ARBA" id="ARBA00022692"/>
    </source>
</evidence>
<keyword evidence="3 6" id="KW-1133">Transmembrane helix</keyword>
<dbReference type="HOGENOM" id="CLU_312944_0_0_1"/>
<evidence type="ECO:0000256" key="1">
    <source>
        <dbReference type="ARBA" id="ARBA00004141"/>
    </source>
</evidence>
<dbReference type="eggNOG" id="KOG1441">
    <property type="taxonomic scope" value="Eukaryota"/>
</dbReference>
<organism evidence="8">
    <name type="scientific">Oryza barthii</name>
    <dbReference type="NCBI Taxonomy" id="65489"/>
    <lineage>
        <taxon>Eukaryota</taxon>
        <taxon>Viridiplantae</taxon>
        <taxon>Streptophyta</taxon>
        <taxon>Embryophyta</taxon>
        <taxon>Tracheophyta</taxon>
        <taxon>Spermatophyta</taxon>
        <taxon>Magnoliopsida</taxon>
        <taxon>Liliopsida</taxon>
        <taxon>Poales</taxon>
        <taxon>Poaceae</taxon>
        <taxon>BOP clade</taxon>
        <taxon>Oryzoideae</taxon>
        <taxon>Oryzeae</taxon>
        <taxon>Oryzinae</taxon>
        <taxon>Oryza</taxon>
    </lineage>
</organism>
<feature type="transmembrane region" description="Helical" evidence="6">
    <location>
        <begin position="126"/>
        <end position="147"/>
    </location>
</feature>
<protein>
    <recommendedName>
        <fullName evidence="7">Sugar phosphate transporter domain-containing protein</fullName>
    </recommendedName>
</protein>
<feature type="region of interest" description="Disordered" evidence="5">
    <location>
        <begin position="296"/>
        <end position="318"/>
    </location>
</feature>
<accession>A0A0D3GW40</accession>
<evidence type="ECO:0000313" key="9">
    <source>
        <dbReference type="Proteomes" id="UP000026960"/>
    </source>
</evidence>
<feature type="transmembrane region" description="Helical" evidence="6">
    <location>
        <begin position="30"/>
        <end position="55"/>
    </location>
</feature>
<dbReference type="AlphaFoldDB" id="A0A0D3GW40"/>
<dbReference type="PaxDb" id="65489-OBART08G02200.1"/>
<evidence type="ECO:0000313" key="8">
    <source>
        <dbReference type="EnsemblPlants" id="OBART08G02200.1"/>
    </source>
</evidence>
<dbReference type="SUPFAM" id="SSF103481">
    <property type="entry name" value="Multidrug resistance efflux transporter EmrE"/>
    <property type="match status" value="1"/>
</dbReference>
<sequence length="937" mass="103924">MERTAAEAAAGGKGAWRDGAWVLSSKEINFPYPVALTLLHMVFSSVVCFAITKIFKIVKIEEGMTTDIYISSVIPIGAMFAMTLWLGNSAYLYISVAFAQMLKAIMPVAVFLLGAAFGLEEMSCKMLAIMSVISVGVIVASVGEITISWVGVVYQMGGVVAEALRLIFIEIFLKKKGVRLNLISMMYYVSPCSALCLFIPWLFLEKPKMDESASWNFPPFTLFLNCLCTFILNMSVFLVISRTSALTARVTGVVRDWSVVLLSAAIFADTQLTFINIIGYAIAIAGVVAYNNHKLKPKPQGNEQQSADSKANPGSPQDQFISLPRRHSAAAAATATAWEAHHSTRKSSMATVSSEPDTSASQSEILHFIKSTFGTLEGQNHCWLNCMNDTWKTLNQGVYLILLYESCGTSDSHGKLSSAFQRLKYLQQRYPRLTVFAMEYGSDISSLQSQTIHTVMKEYFTFPILMSDKDFTHITNGACCLLFEGSKDHALFSNLDEELEVLIKGMDNVVLKAEPSDTALESRVSWQKEEVPKEPYVGSIGCSPGFEDGEFESAKFLRPAASFYNTAEDCLYIVDSENHAVRKADLGRRMLETVYPVSSKSSSGIWSWIVDKLGLRREDAPSENFIADSIAFPWHLLNITEDDFLVADRNFETSWILSVSTGQKQEIGRDGQRVLKHDLDTNGTSNIQFSNFGVLGLPYWFVCHLERVSTRGHSIGKFQEHTHKVNVLPGRCNIKVSVDIPADTQLAAPLVESCIWRQVRGSGAEVSGFDEPSTSTEKVGIAQQWYDEIDNLAFSEVPEEPTVHEGNENLSDGSYQEQRRAHFNCVVNVSPGTCELVASAALYLKIDSAKDDHGEQQALVKRIIQCQRREDHAGVELLMESCKDSRDLTIMKPVHLRLMLECADHPAGTTNKETISSESSFEINISLDYVTDLWAQE</sequence>
<dbReference type="Pfam" id="PF03151">
    <property type="entry name" value="TPT"/>
    <property type="match status" value="1"/>
</dbReference>
<feature type="transmembrane region" description="Helical" evidence="6">
    <location>
        <begin position="274"/>
        <end position="291"/>
    </location>
</feature>
<keyword evidence="9" id="KW-1185">Reference proteome</keyword>
<dbReference type="InterPro" id="IPR050186">
    <property type="entry name" value="TPT_transporter"/>
</dbReference>
<feature type="compositionally biased region" description="Polar residues" evidence="5">
    <location>
        <begin position="301"/>
        <end position="318"/>
    </location>
</feature>
<feature type="transmembrane region" description="Helical" evidence="6">
    <location>
        <begin position="67"/>
        <end position="86"/>
    </location>
</feature>
<feature type="transmembrane region" description="Helical" evidence="6">
    <location>
        <begin position="185"/>
        <end position="204"/>
    </location>
</feature>
<evidence type="ECO:0000259" key="7">
    <source>
        <dbReference type="Pfam" id="PF03151"/>
    </source>
</evidence>
<evidence type="ECO:0000256" key="5">
    <source>
        <dbReference type="SAM" id="MobiDB-lite"/>
    </source>
</evidence>
<evidence type="ECO:0000256" key="4">
    <source>
        <dbReference type="ARBA" id="ARBA00023136"/>
    </source>
</evidence>
<proteinExistence type="predicted"/>
<keyword evidence="2 6" id="KW-0812">Transmembrane</keyword>
<feature type="transmembrane region" description="Helical" evidence="6">
    <location>
        <begin position="220"/>
        <end position="240"/>
    </location>
</feature>
<feature type="transmembrane region" description="Helical" evidence="6">
    <location>
        <begin position="153"/>
        <end position="173"/>
    </location>
</feature>
<feature type="domain" description="Sugar phosphate transporter" evidence="7">
    <location>
        <begin position="30"/>
        <end position="291"/>
    </location>
</feature>
<reference evidence="8" key="2">
    <citation type="submission" date="2015-03" db="UniProtKB">
        <authorList>
            <consortium name="EnsemblPlants"/>
        </authorList>
    </citation>
    <scope>IDENTIFICATION</scope>
</reference>
<dbReference type="EnsemblPlants" id="OBART08G02200.1">
    <property type="protein sequence ID" value="OBART08G02200.1"/>
    <property type="gene ID" value="OBART08G02200"/>
</dbReference>
<dbReference type="InterPro" id="IPR011042">
    <property type="entry name" value="6-blade_b-propeller_TolB-like"/>
</dbReference>
<dbReference type="Proteomes" id="UP000026960">
    <property type="component" value="Chromosome 8"/>
</dbReference>
<evidence type="ECO:0000256" key="6">
    <source>
        <dbReference type="SAM" id="Phobius"/>
    </source>
</evidence>
<comment type="subcellular location">
    <subcellularLocation>
        <location evidence="1">Membrane</location>
        <topology evidence="1">Multi-pass membrane protein</topology>
    </subcellularLocation>
</comment>
<dbReference type="InterPro" id="IPR004853">
    <property type="entry name" value="Sugar_P_trans_dom"/>
</dbReference>
<reference evidence="8" key="1">
    <citation type="journal article" date="2009" name="Rice">
        <title>De Novo Next Generation Sequencing of Plant Genomes.</title>
        <authorList>
            <person name="Rounsley S."/>
            <person name="Marri P.R."/>
            <person name="Yu Y."/>
            <person name="He R."/>
            <person name="Sisneros N."/>
            <person name="Goicoechea J.L."/>
            <person name="Lee S.J."/>
            <person name="Angelova A."/>
            <person name="Kudrna D."/>
            <person name="Luo M."/>
            <person name="Affourtit J."/>
            <person name="Desany B."/>
            <person name="Knight J."/>
            <person name="Niazi F."/>
            <person name="Egholm M."/>
            <person name="Wing R.A."/>
        </authorList>
    </citation>
    <scope>NUCLEOTIDE SEQUENCE [LARGE SCALE GENOMIC DNA]</scope>
    <source>
        <strain evidence="8">cv. IRGC 105608</strain>
    </source>
</reference>
<dbReference type="GO" id="GO:0016020">
    <property type="term" value="C:membrane"/>
    <property type="evidence" value="ECO:0007669"/>
    <property type="project" value="UniProtKB-SubCell"/>
</dbReference>
<dbReference type="Gene3D" id="2.120.10.30">
    <property type="entry name" value="TolB, C-terminal domain"/>
    <property type="match status" value="1"/>
</dbReference>
<keyword evidence="4 6" id="KW-0472">Membrane</keyword>
<dbReference type="Gramene" id="OBART08G02200.1">
    <property type="protein sequence ID" value="OBART08G02200.1"/>
    <property type="gene ID" value="OBART08G02200"/>
</dbReference>
<dbReference type="PANTHER" id="PTHR11132">
    <property type="entry name" value="SOLUTE CARRIER FAMILY 35"/>
    <property type="match status" value="1"/>
</dbReference>
<name>A0A0D3GW40_9ORYZ</name>
<feature type="transmembrane region" description="Helical" evidence="6">
    <location>
        <begin position="92"/>
        <end position="119"/>
    </location>
</feature>